<dbReference type="GO" id="GO:0006508">
    <property type="term" value="P:proteolysis"/>
    <property type="evidence" value="ECO:0007669"/>
    <property type="project" value="UniProtKB-KW"/>
</dbReference>
<evidence type="ECO:0000256" key="1">
    <source>
        <dbReference type="SAM" id="Phobius"/>
    </source>
</evidence>
<evidence type="ECO:0000313" key="3">
    <source>
        <dbReference type="EMBL" id="RDS86696.1"/>
    </source>
</evidence>
<dbReference type="GO" id="GO:0008237">
    <property type="term" value="F:metallopeptidase activity"/>
    <property type="evidence" value="ECO:0007669"/>
    <property type="project" value="UniProtKB-KW"/>
</dbReference>
<evidence type="ECO:0000259" key="2">
    <source>
        <dbReference type="Pfam" id="PF02517"/>
    </source>
</evidence>
<dbReference type="Pfam" id="PF02517">
    <property type="entry name" value="Rce1-like"/>
    <property type="match status" value="1"/>
</dbReference>
<feature type="transmembrane region" description="Helical" evidence="1">
    <location>
        <begin position="211"/>
        <end position="230"/>
    </location>
</feature>
<organism evidence="3 4">
    <name type="scientific">Dyella psychrodurans</name>
    <dbReference type="NCBI Taxonomy" id="1927960"/>
    <lineage>
        <taxon>Bacteria</taxon>
        <taxon>Pseudomonadati</taxon>
        <taxon>Pseudomonadota</taxon>
        <taxon>Gammaproteobacteria</taxon>
        <taxon>Lysobacterales</taxon>
        <taxon>Rhodanobacteraceae</taxon>
        <taxon>Dyella</taxon>
    </lineage>
</organism>
<proteinExistence type="predicted"/>
<dbReference type="PANTHER" id="PTHR35797:SF1">
    <property type="entry name" value="PROTEASE"/>
    <property type="match status" value="1"/>
</dbReference>
<dbReference type="GO" id="GO:0004175">
    <property type="term" value="F:endopeptidase activity"/>
    <property type="evidence" value="ECO:0007669"/>
    <property type="project" value="UniProtKB-ARBA"/>
</dbReference>
<feature type="domain" description="CAAX prenyl protease 2/Lysostaphin resistance protein A-like" evidence="2">
    <location>
        <begin position="123"/>
        <end position="223"/>
    </location>
</feature>
<feature type="transmembrane region" description="Helical" evidence="1">
    <location>
        <begin position="186"/>
        <end position="204"/>
    </location>
</feature>
<feature type="transmembrane region" description="Helical" evidence="1">
    <location>
        <begin position="158"/>
        <end position="180"/>
    </location>
</feature>
<dbReference type="PANTHER" id="PTHR35797">
    <property type="entry name" value="PROTEASE-RELATED"/>
    <property type="match status" value="1"/>
</dbReference>
<keyword evidence="1" id="KW-0812">Transmembrane</keyword>
<accession>A0A370XE42</accession>
<comment type="caution">
    <text evidence="3">The sequence shown here is derived from an EMBL/GenBank/DDBJ whole genome shotgun (WGS) entry which is preliminary data.</text>
</comment>
<dbReference type="EMBL" id="QRBF01000001">
    <property type="protein sequence ID" value="RDS86696.1"/>
    <property type="molecule type" value="Genomic_DNA"/>
</dbReference>
<feature type="transmembrane region" description="Helical" evidence="1">
    <location>
        <begin position="9"/>
        <end position="29"/>
    </location>
</feature>
<feature type="transmembrane region" description="Helical" evidence="1">
    <location>
        <begin position="83"/>
        <end position="105"/>
    </location>
</feature>
<keyword evidence="3" id="KW-0645">Protease</keyword>
<evidence type="ECO:0000313" key="4">
    <source>
        <dbReference type="Proteomes" id="UP000255334"/>
    </source>
</evidence>
<dbReference type="InterPro" id="IPR003675">
    <property type="entry name" value="Rce1/LyrA-like_dom"/>
</dbReference>
<feature type="transmembrane region" description="Helical" evidence="1">
    <location>
        <begin position="41"/>
        <end position="62"/>
    </location>
</feature>
<keyword evidence="3" id="KW-0378">Hydrolase</keyword>
<dbReference type="InterPro" id="IPR042150">
    <property type="entry name" value="MmRce1-like"/>
</dbReference>
<name>A0A370XE42_9GAMM</name>
<keyword evidence="1" id="KW-0472">Membrane</keyword>
<keyword evidence="1" id="KW-1133">Transmembrane helix</keyword>
<dbReference type="GO" id="GO:0080120">
    <property type="term" value="P:CAAX-box protein maturation"/>
    <property type="evidence" value="ECO:0007669"/>
    <property type="project" value="UniProtKB-ARBA"/>
</dbReference>
<protein>
    <submittedName>
        <fullName evidence="3">CPBP family intramembrane metalloprotease</fullName>
    </submittedName>
</protein>
<reference evidence="3 4" key="1">
    <citation type="submission" date="2018-07" db="EMBL/GenBank/DDBJ databases">
        <title>Dyella monticola sp. nov. and Dyella psychrodurans sp. nov. isolated from monsoon evergreen broad-leaved forest soil of Dinghu Mountain, China.</title>
        <authorList>
            <person name="Gao Z."/>
            <person name="Qiu L."/>
        </authorList>
    </citation>
    <scope>NUCLEOTIDE SEQUENCE [LARGE SCALE GENOMIC DNA]</scope>
    <source>
        <strain evidence="3 4">4MSK11</strain>
    </source>
</reference>
<feature type="transmembrane region" description="Helical" evidence="1">
    <location>
        <begin position="242"/>
        <end position="260"/>
    </location>
</feature>
<gene>
    <name evidence="3" type="ORF">DWU99_05555</name>
</gene>
<dbReference type="OrthoDB" id="3693644at2"/>
<dbReference type="Proteomes" id="UP000255334">
    <property type="component" value="Unassembled WGS sequence"/>
</dbReference>
<sequence>MHSSFRTPAWFYFSLAFGIAWVLWLFPMLASRGILPLGQVAQLACLFAGSFGPFIGAFVAVYRDGGWLAMREFAGRSLRYRMGPIYFLSAMLLTPLAAGLSMLWLASHGGPPFATGVSLSHFPLLYLELFLFGGSVNEEFGWCYAIDRLQQRHNLLRAAVVLGVIWGCWHIPLFFIVGLTQSFMPFWAFLIFTIALRVVIVWGYASNRKSILVALLFHTASNFAFNLFAVVDRSPQHDERGFIGFALIMLAVSLLVALTARCYRQAPTDSIATTDVDTSS</sequence>
<dbReference type="RefSeq" id="WP_115476965.1">
    <property type="nucleotide sequence ID" value="NZ_QRBF01000001.1"/>
</dbReference>
<dbReference type="AlphaFoldDB" id="A0A370XE42"/>
<keyword evidence="3" id="KW-0482">Metalloprotease</keyword>
<feature type="transmembrane region" description="Helical" evidence="1">
    <location>
        <begin position="125"/>
        <end position="146"/>
    </location>
</feature>
<keyword evidence="4" id="KW-1185">Reference proteome</keyword>